<evidence type="ECO:0000256" key="1">
    <source>
        <dbReference type="SAM" id="SignalP"/>
    </source>
</evidence>
<keyword evidence="1" id="KW-0732">Signal</keyword>
<feature type="chain" id="PRO_5002112099" description="FZ domain-containing protein" evidence="1">
    <location>
        <begin position="18"/>
        <end position="59"/>
    </location>
</feature>
<evidence type="ECO:0008006" key="3">
    <source>
        <dbReference type="Google" id="ProtNLM"/>
    </source>
</evidence>
<organism evidence="2">
    <name type="scientific">Arion vulgaris</name>
    <dbReference type="NCBI Taxonomy" id="1028688"/>
    <lineage>
        <taxon>Eukaryota</taxon>
        <taxon>Metazoa</taxon>
        <taxon>Spiralia</taxon>
        <taxon>Lophotrochozoa</taxon>
        <taxon>Mollusca</taxon>
        <taxon>Gastropoda</taxon>
        <taxon>Heterobranchia</taxon>
        <taxon>Euthyneura</taxon>
        <taxon>Panpulmonata</taxon>
        <taxon>Eupulmonata</taxon>
        <taxon>Stylommatophora</taxon>
        <taxon>Helicina</taxon>
        <taxon>Arionoidea</taxon>
        <taxon>Arionidae</taxon>
        <taxon>Arion</taxon>
    </lineage>
</organism>
<dbReference type="AlphaFoldDB" id="A0A0B6Z5R2"/>
<sequence>MRHFVVILFLDFSDLLSMRTVNICHRQLSTSLLSVPCRDVTDSCQQVCSLHHVVMSQTA</sequence>
<gene>
    <name evidence="2" type="primary">ORF50083</name>
</gene>
<feature type="signal peptide" evidence="1">
    <location>
        <begin position="1"/>
        <end position="17"/>
    </location>
</feature>
<proteinExistence type="predicted"/>
<name>A0A0B6Z5R2_9EUPU</name>
<dbReference type="EMBL" id="HACG01017079">
    <property type="protein sequence ID" value="CEK63944.1"/>
    <property type="molecule type" value="Transcribed_RNA"/>
</dbReference>
<reference evidence="2" key="1">
    <citation type="submission" date="2014-12" db="EMBL/GenBank/DDBJ databases">
        <title>Insight into the proteome of Arion vulgaris.</title>
        <authorList>
            <person name="Aradska J."/>
            <person name="Bulat T."/>
            <person name="Smidak R."/>
            <person name="Sarate P."/>
            <person name="Gangsoo J."/>
            <person name="Sialana F."/>
            <person name="Bilban M."/>
            <person name="Lubec G."/>
        </authorList>
    </citation>
    <scope>NUCLEOTIDE SEQUENCE</scope>
    <source>
        <tissue evidence="2">Skin</tissue>
    </source>
</reference>
<feature type="non-terminal residue" evidence="2">
    <location>
        <position position="59"/>
    </location>
</feature>
<protein>
    <recommendedName>
        <fullName evidence="3">FZ domain-containing protein</fullName>
    </recommendedName>
</protein>
<accession>A0A0B6Z5R2</accession>
<evidence type="ECO:0000313" key="2">
    <source>
        <dbReference type="EMBL" id="CEK63944.1"/>
    </source>
</evidence>